<feature type="transmembrane region" description="Helical" evidence="6">
    <location>
        <begin position="116"/>
        <end position="137"/>
    </location>
</feature>
<dbReference type="InterPro" id="IPR011701">
    <property type="entry name" value="MFS"/>
</dbReference>
<evidence type="ECO:0000313" key="9">
    <source>
        <dbReference type="Proteomes" id="UP001597053"/>
    </source>
</evidence>
<dbReference type="PROSITE" id="PS50850">
    <property type="entry name" value="MFS"/>
    <property type="match status" value="1"/>
</dbReference>
<dbReference type="SUPFAM" id="SSF103473">
    <property type="entry name" value="MFS general substrate transporter"/>
    <property type="match status" value="1"/>
</dbReference>
<feature type="transmembrane region" description="Helical" evidence="6">
    <location>
        <begin position="25"/>
        <end position="50"/>
    </location>
</feature>
<evidence type="ECO:0000256" key="4">
    <source>
        <dbReference type="ARBA" id="ARBA00022989"/>
    </source>
</evidence>
<keyword evidence="5 6" id="KW-0472">Membrane</keyword>
<evidence type="ECO:0000256" key="2">
    <source>
        <dbReference type="ARBA" id="ARBA00022448"/>
    </source>
</evidence>
<accession>A0ABW3AC74</accession>
<dbReference type="EMBL" id="JBHTHM010002900">
    <property type="protein sequence ID" value="MFD0788573.1"/>
    <property type="molecule type" value="Genomic_DNA"/>
</dbReference>
<evidence type="ECO:0000259" key="7">
    <source>
        <dbReference type="PROSITE" id="PS50850"/>
    </source>
</evidence>
<reference evidence="9" key="1">
    <citation type="journal article" date="2019" name="Int. J. Syst. Evol. Microbiol.">
        <title>The Global Catalogue of Microorganisms (GCM) 10K type strain sequencing project: providing services to taxonomists for standard genome sequencing and annotation.</title>
        <authorList>
            <consortium name="The Broad Institute Genomics Platform"/>
            <consortium name="The Broad Institute Genome Sequencing Center for Infectious Disease"/>
            <person name="Wu L."/>
            <person name="Ma J."/>
        </authorList>
    </citation>
    <scope>NUCLEOTIDE SEQUENCE [LARGE SCALE GENOMIC DNA]</scope>
    <source>
        <strain evidence="9">JCM 32148</strain>
    </source>
</reference>
<dbReference type="InterPro" id="IPR020846">
    <property type="entry name" value="MFS_dom"/>
</dbReference>
<dbReference type="Proteomes" id="UP001597053">
    <property type="component" value="Unassembled WGS sequence"/>
</dbReference>
<comment type="caution">
    <text evidence="8">The sequence shown here is derived from an EMBL/GenBank/DDBJ whole genome shotgun (WGS) entry which is preliminary data.</text>
</comment>
<feature type="transmembrane region" description="Helical" evidence="6">
    <location>
        <begin position="91"/>
        <end position="110"/>
    </location>
</feature>
<organism evidence="8 9">
    <name type="scientific">Micromonospora azadirachtae</name>
    <dbReference type="NCBI Taxonomy" id="1970735"/>
    <lineage>
        <taxon>Bacteria</taxon>
        <taxon>Bacillati</taxon>
        <taxon>Actinomycetota</taxon>
        <taxon>Actinomycetes</taxon>
        <taxon>Micromonosporales</taxon>
        <taxon>Micromonosporaceae</taxon>
        <taxon>Micromonospora</taxon>
    </lineage>
</organism>
<keyword evidence="2" id="KW-0813">Transport</keyword>
<dbReference type="PANTHER" id="PTHR42718">
    <property type="entry name" value="MAJOR FACILITATOR SUPERFAMILY MULTIDRUG TRANSPORTER MFSC"/>
    <property type="match status" value="1"/>
</dbReference>
<feature type="transmembrane region" description="Helical" evidence="6">
    <location>
        <begin position="62"/>
        <end position="79"/>
    </location>
</feature>
<evidence type="ECO:0000256" key="5">
    <source>
        <dbReference type="ARBA" id="ARBA00023136"/>
    </source>
</evidence>
<dbReference type="Gene3D" id="1.20.1720.10">
    <property type="entry name" value="Multidrug resistance protein D"/>
    <property type="match status" value="1"/>
</dbReference>
<evidence type="ECO:0000256" key="6">
    <source>
        <dbReference type="SAM" id="Phobius"/>
    </source>
</evidence>
<keyword evidence="3 6" id="KW-0812">Transmembrane</keyword>
<gene>
    <name evidence="8" type="ORF">ACFQZ8_32050</name>
</gene>
<dbReference type="InterPro" id="IPR036259">
    <property type="entry name" value="MFS_trans_sf"/>
</dbReference>
<protein>
    <submittedName>
        <fullName evidence="8">MFS transporter</fullName>
    </submittedName>
</protein>
<name>A0ABW3AC74_9ACTN</name>
<proteinExistence type="predicted"/>
<feature type="domain" description="Major facilitator superfamily (MFS) profile" evidence="7">
    <location>
        <begin position="25"/>
        <end position="142"/>
    </location>
</feature>
<dbReference type="Pfam" id="PF07690">
    <property type="entry name" value="MFS_1"/>
    <property type="match status" value="1"/>
</dbReference>
<evidence type="ECO:0000256" key="1">
    <source>
        <dbReference type="ARBA" id="ARBA00004651"/>
    </source>
</evidence>
<feature type="non-terminal residue" evidence="8">
    <location>
        <position position="142"/>
    </location>
</feature>
<dbReference type="PANTHER" id="PTHR42718:SF9">
    <property type="entry name" value="MAJOR FACILITATOR SUPERFAMILY MULTIDRUG TRANSPORTER MFSC"/>
    <property type="match status" value="1"/>
</dbReference>
<keyword evidence="9" id="KW-1185">Reference proteome</keyword>
<keyword evidence="4 6" id="KW-1133">Transmembrane helix</keyword>
<comment type="subcellular location">
    <subcellularLocation>
        <location evidence="1">Cell membrane</location>
        <topology evidence="1">Multi-pass membrane protein</topology>
    </subcellularLocation>
</comment>
<evidence type="ECO:0000313" key="8">
    <source>
        <dbReference type="EMBL" id="MFD0788573.1"/>
    </source>
</evidence>
<evidence type="ECO:0000256" key="3">
    <source>
        <dbReference type="ARBA" id="ARBA00022692"/>
    </source>
</evidence>
<sequence>MTTRAVTPDPAKVTDRRPTGFDRRLIAPMILGAVLNPINSSMIAVALIPIGAAFGAPPSRTAWLVSALYLATAVGQPVVGRLVDRYGPRRLYLIGTALTGIAGVLGTVAPSLGVLVASRVLLGIGTCAGYPAAMSLLRYESR</sequence>